<keyword evidence="7 8" id="KW-0998">Cell outer membrane</keyword>
<keyword evidence="3 8" id="KW-1134">Transmembrane beta strand</keyword>
<comment type="similarity">
    <text evidence="8 9">Belongs to the TonB-dependent receptor family.</text>
</comment>
<keyword evidence="6 8" id="KW-0472">Membrane</keyword>
<evidence type="ECO:0000256" key="4">
    <source>
        <dbReference type="ARBA" id="ARBA00022692"/>
    </source>
</evidence>
<dbReference type="EMBL" id="QGDT01000019">
    <property type="protein sequence ID" value="PWJ54073.1"/>
    <property type="molecule type" value="Genomic_DNA"/>
</dbReference>
<keyword evidence="2 8" id="KW-0813">Transport</keyword>
<dbReference type="SUPFAM" id="SSF56935">
    <property type="entry name" value="Porins"/>
    <property type="match status" value="1"/>
</dbReference>
<evidence type="ECO:0000256" key="8">
    <source>
        <dbReference type="PROSITE-ProRule" id="PRU01360"/>
    </source>
</evidence>
<comment type="caution">
    <text evidence="12">The sequence shown here is derived from an EMBL/GenBank/DDBJ whole genome shotgun (WGS) entry which is preliminary data.</text>
</comment>
<sequence>MEKFFNSRSKTRLIMKILGIPILTILLMASLAIAKDGKAQELLNRRLSIQVLNKEIDKTLLAIEKKSNIKFTYLPGIFPAETKVSLKLKDETLEKVLEELLTPYHIEYHINGEFIILKKTATGTKSNSQARAMEQKQKPQDITVTGTVSDEKGEGLPGVSIILKGTQRGTLTDINGAYSFNIPDLEGVLIFSYVGFIQKEVPLLHQTRLDVTLETDNKTLEEVVVVGYGTQKKSDLTGSVASVGEKQLTAYPAQDAVQAMQGRAPGVQIQAVNGEPGAGYKIRVRGATSINASSDPLFVVDGIVGGVMPPPEDIASIEILKDASATAIYGSRGANGVVMVTSRSGVLGQPKINFVSSYSIQKEVGRQSVLGARDYAEYINESRGTLYYDPNDLSNETDWQDLIFRRGAILNNQLSVSGGTDKVKYYVSGALYNQKGIIQTSDYNRISLNSKIDIAATKRLNLNFSTFLRREKQDGVYTQNSNGANTAGVIASAQRFEPNRGILDENGVYTTSNVGTAPYENPRAVIDGRDIENITENVQSNLQLKYNLLDGLYFNSTLGFSFINSRNGQYDNRLSADGIASNGAGRLTTVRRSNLLNENYFNYNKTLNKIHTLSLVAGYSYQKFDYETFSATNKGFITDAFGFWNLDAGSNWQPASSNTTTSEIVSYYSRLNYNFSDRYIFTATGRYDGASQFSEGNKWSFFPSGAFAWNLGKEAFFPQNKIITAVKIRTSYGLTGNQAIGPYQSFSRISPVLFSSGSTVLNAVRPTAIANKDLTWETTAQFNIGTDIDILDSRINLSADYYIKKTSDLLFTVPITSFSGYTSRTENFGDIENKGVEFAINTRNLVGQFRWTTNFNVTVNRNKVLSLPGGLDREFGGAPGVLRPGNTSILREGSPVGSFFGFIYDGVYQEGDSFIPGAGFEQVAGGEKFRDLDGDGVLTLNDRTIIGNPNPDYLLGLSNDLSYKGFDLNIFFQSSIGGDLFNFTAMELGQLNGITNASTDALNRWTPTNTDTDIPKATTDRTNHSSTRFIENGSYVRLKNIALSYNFPKSILSRVHLSNARIYISGQNVLTFTKYSGVDPEVAYKGSGNVNLGGDYDSYPNVKSYTLGLNITF</sequence>
<comment type="subcellular location">
    <subcellularLocation>
        <location evidence="1 8">Cell outer membrane</location>
        <topology evidence="1 8">Multi-pass membrane protein</topology>
    </subcellularLocation>
</comment>
<organism evidence="12 13">
    <name type="scientific">Dyadobacter jejuensis</name>
    <dbReference type="NCBI Taxonomy" id="1082580"/>
    <lineage>
        <taxon>Bacteria</taxon>
        <taxon>Pseudomonadati</taxon>
        <taxon>Bacteroidota</taxon>
        <taxon>Cytophagia</taxon>
        <taxon>Cytophagales</taxon>
        <taxon>Spirosomataceae</taxon>
        <taxon>Dyadobacter</taxon>
    </lineage>
</organism>
<dbReference type="InterPro" id="IPR039426">
    <property type="entry name" value="TonB-dep_rcpt-like"/>
</dbReference>
<dbReference type="InterPro" id="IPR037066">
    <property type="entry name" value="Plug_dom_sf"/>
</dbReference>
<dbReference type="InterPro" id="IPR008969">
    <property type="entry name" value="CarboxyPept-like_regulatory"/>
</dbReference>
<feature type="domain" description="TonB-dependent receptor-like beta-barrel" evidence="10">
    <location>
        <begin position="494"/>
        <end position="1069"/>
    </location>
</feature>
<dbReference type="Pfam" id="PF13715">
    <property type="entry name" value="CarbopepD_reg_2"/>
    <property type="match status" value="1"/>
</dbReference>
<feature type="domain" description="TonB-dependent receptor plug" evidence="11">
    <location>
        <begin position="233"/>
        <end position="337"/>
    </location>
</feature>
<dbReference type="GO" id="GO:0009279">
    <property type="term" value="C:cell outer membrane"/>
    <property type="evidence" value="ECO:0007669"/>
    <property type="project" value="UniProtKB-SubCell"/>
</dbReference>
<dbReference type="AlphaFoldDB" id="A0A316A8W0"/>
<keyword evidence="5 9" id="KW-0798">TonB box</keyword>
<dbReference type="InterPro" id="IPR036942">
    <property type="entry name" value="Beta-barrel_TonB_sf"/>
</dbReference>
<dbReference type="Gene3D" id="2.170.130.10">
    <property type="entry name" value="TonB-dependent receptor, plug domain"/>
    <property type="match status" value="1"/>
</dbReference>
<evidence type="ECO:0000256" key="9">
    <source>
        <dbReference type="RuleBase" id="RU003357"/>
    </source>
</evidence>
<evidence type="ECO:0000313" key="12">
    <source>
        <dbReference type="EMBL" id="PWJ54073.1"/>
    </source>
</evidence>
<evidence type="ECO:0000256" key="1">
    <source>
        <dbReference type="ARBA" id="ARBA00004571"/>
    </source>
</evidence>
<dbReference type="Gene3D" id="2.40.170.20">
    <property type="entry name" value="TonB-dependent receptor, beta-barrel domain"/>
    <property type="match status" value="1"/>
</dbReference>
<gene>
    <name evidence="12" type="ORF">CLV98_11916</name>
</gene>
<dbReference type="InterPro" id="IPR012910">
    <property type="entry name" value="Plug_dom"/>
</dbReference>
<dbReference type="SUPFAM" id="SSF49464">
    <property type="entry name" value="Carboxypeptidase regulatory domain-like"/>
    <property type="match status" value="1"/>
</dbReference>
<name>A0A316A8W0_9BACT</name>
<dbReference type="PROSITE" id="PS52016">
    <property type="entry name" value="TONB_DEPENDENT_REC_3"/>
    <property type="match status" value="1"/>
</dbReference>
<dbReference type="NCBIfam" id="TIGR04057">
    <property type="entry name" value="SusC_RagA_signa"/>
    <property type="match status" value="1"/>
</dbReference>
<proteinExistence type="inferred from homology"/>
<protein>
    <submittedName>
        <fullName evidence="12">TonB-linked SusC/RagA family outer membrane protein</fullName>
    </submittedName>
</protein>
<reference evidence="12 13" key="1">
    <citation type="submission" date="2018-03" db="EMBL/GenBank/DDBJ databases">
        <title>Genomic Encyclopedia of Archaeal and Bacterial Type Strains, Phase II (KMG-II): from individual species to whole genera.</title>
        <authorList>
            <person name="Goeker M."/>
        </authorList>
    </citation>
    <scope>NUCLEOTIDE SEQUENCE [LARGE SCALE GENOMIC DNA]</scope>
    <source>
        <strain evidence="12 13">DSM 100346</strain>
    </source>
</reference>
<evidence type="ECO:0000313" key="13">
    <source>
        <dbReference type="Proteomes" id="UP000245880"/>
    </source>
</evidence>
<dbReference type="Proteomes" id="UP000245880">
    <property type="component" value="Unassembled WGS sequence"/>
</dbReference>
<evidence type="ECO:0000256" key="7">
    <source>
        <dbReference type="ARBA" id="ARBA00023237"/>
    </source>
</evidence>
<evidence type="ECO:0000256" key="3">
    <source>
        <dbReference type="ARBA" id="ARBA00022452"/>
    </source>
</evidence>
<dbReference type="Gene3D" id="2.60.40.1120">
    <property type="entry name" value="Carboxypeptidase-like, regulatory domain"/>
    <property type="match status" value="1"/>
</dbReference>
<dbReference type="InterPro" id="IPR023997">
    <property type="entry name" value="TonB-dep_OMP_SusC/RagA_CS"/>
</dbReference>
<dbReference type="Pfam" id="PF07715">
    <property type="entry name" value="Plug"/>
    <property type="match status" value="1"/>
</dbReference>
<accession>A0A316A8W0</accession>
<dbReference type="Pfam" id="PF00593">
    <property type="entry name" value="TonB_dep_Rec_b-barrel"/>
    <property type="match status" value="1"/>
</dbReference>
<evidence type="ECO:0000256" key="6">
    <source>
        <dbReference type="ARBA" id="ARBA00023136"/>
    </source>
</evidence>
<evidence type="ECO:0000256" key="5">
    <source>
        <dbReference type="ARBA" id="ARBA00023077"/>
    </source>
</evidence>
<keyword evidence="13" id="KW-1185">Reference proteome</keyword>
<dbReference type="InterPro" id="IPR023996">
    <property type="entry name" value="TonB-dep_OMP_SusC/RagA"/>
</dbReference>
<evidence type="ECO:0000259" key="11">
    <source>
        <dbReference type="Pfam" id="PF07715"/>
    </source>
</evidence>
<keyword evidence="4 8" id="KW-0812">Transmembrane</keyword>
<evidence type="ECO:0000256" key="2">
    <source>
        <dbReference type="ARBA" id="ARBA00022448"/>
    </source>
</evidence>
<dbReference type="NCBIfam" id="TIGR04056">
    <property type="entry name" value="OMP_RagA_SusC"/>
    <property type="match status" value="1"/>
</dbReference>
<dbReference type="InterPro" id="IPR000531">
    <property type="entry name" value="Beta-barrel_TonB"/>
</dbReference>
<evidence type="ECO:0000259" key="10">
    <source>
        <dbReference type="Pfam" id="PF00593"/>
    </source>
</evidence>